<name>A0A0G3BNX2_9BURK</name>
<reference evidence="2 3" key="1">
    <citation type="submission" date="2015-05" db="EMBL/GenBank/DDBJ databases">
        <authorList>
            <person name="Tang B."/>
            <person name="Yu Y."/>
        </authorList>
    </citation>
    <scope>NUCLEOTIDE SEQUENCE [LARGE SCALE GENOMIC DNA]</scope>
    <source>
        <strain evidence="2 3">DSM 7029</strain>
    </source>
</reference>
<keyword evidence="3" id="KW-1185">Reference proteome</keyword>
<feature type="transmembrane region" description="Helical" evidence="1">
    <location>
        <begin position="6"/>
        <end position="35"/>
    </location>
</feature>
<protein>
    <submittedName>
        <fullName evidence="2">Uncharacterized protein</fullName>
    </submittedName>
</protein>
<evidence type="ECO:0000313" key="3">
    <source>
        <dbReference type="Proteomes" id="UP000035352"/>
    </source>
</evidence>
<feature type="transmembrane region" description="Helical" evidence="1">
    <location>
        <begin position="87"/>
        <end position="107"/>
    </location>
</feature>
<feature type="transmembrane region" description="Helical" evidence="1">
    <location>
        <begin position="47"/>
        <end position="75"/>
    </location>
</feature>
<dbReference type="EMBL" id="CP011371">
    <property type="protein sequence ID" value="AKJ31102.1"/>
    <property type="molecule type" value="Genomic_DNA"/>
</dbReference>
<keyword evidence="1" id="KW-0812">Transmembrane</keyword>
<sequence length="116" mass="12785">MSEGRGVFLLLPLLSAYFIASVILFWIGTAVSMLIARWFNAQKPIMYVMPVVLGICLAPAGGAAGHGVLIVPFILTLLVPSDLVVKWALVMVPIWTVCSYRTFRFFANKRGIANER</sequence>
<accession>A0A0G3BNX2</accession>
<dbReference type="RefSeq" id="WP_047196307.1">
    <property type="nucleotide sequence ID" value="NZ_CP011371.1"/>
</dbReference>
<keyword evidence="1" id="KW-0472">Membrane</keyword>
<organism evidence="2 3">
    <name type="scientific">Caldimonas brevitalea</name>
    <dbReference type="NCBI Taxonomy" id="413882"/>
    <lineage>
        <taxon>Bacteria</taxon>
        <taxon>Pseudomonadati</taxon>
        <taxon>Pseudomonadota</taxon>
        <taxon>Betaproteobacteria</taxon>
        <taxon>Burkholderiales</taxon>
        <taxon>Sphaerotilaceae</taxon>
        <taxon>Caldimonas</taxon>
    </lineage>
</organism>
<evidence type="ECO:0000313" key="2">
    <source>
        <dbReference type="EMBL" id="AKJ31102.1"/>
    </source>
</evidence>
<dbReference type="AlphaFoldDB" id="A0A0G3BNX2"/>
<dbReference type="KEGG" id="pbh:AAW51_4411"/>
<gene>
    <name evidence="2" type="ORF">AAW51_4411</name>
</gene>
<evidence type="ECO:0000256" key="1">
    <source>
        <dbReference type="SAM" id="Phobius"/>
    </source>
</evidence>
<keyword evidence="1" id="KW-1133">Transmembrane helix</keyword>
<proteinExistence type="predicted"/>
<dbReference type="Proteomes" id="UP000035352">
    <property type="component" value="Chromosome"/>
</dbReference>